<dbReference type="PANTHER" id="PTHR12289:SF38">
    <property type="entry name" value="METAXIN-2"/>
    <property type="match status" value="1"/>
</dbReference>
<dbReference type="Pfam" id="PF17172">
    <property type="entry name" value="GST_N_4"/>
    <property type="match status" value="1"/>
</dbReference>
<dbReference type="InterPro" id="IPR012336">
    <property type="entry name" value="Thioredoxin-like_fold"/>
</dbReference>
<dbReference type="InterPro" id="IPR033468">
    <property type="entry name" value="Metaxin_GST"/>
</dbReference>
<dbReference type="Proteomes" id="UP000494165">
    <property type="component" value="Unassembled WGS sequence"/>
</dbReference>
<dbReference type="SFLD" id="SFLDS00019">
    <property type="entry name" value="Glutathione_Transferase_(cytos"/>
    <property type="match status" value="1"/>
</dbReference>
<comment type="caution">
    <text evidence="3">The sequence shown here is derived from an EMBL/GenBank/DDBJ whole genome shotgun (WGS) entry which is preliminary data.</text>
</comment>
<dbReference type="InterPro" id="IPR040079">
    <property type="entry name" value="Glutathione_S-Trfase"/>
</dbReference>
<dbReference type="GO" id="GO:0001401">
    <property type="term" value="C:SAM complex"/>
    <property type="evidence" value="ECO:0007669"/>
    <property type="project" value="TreeGrafter"/>
</dbReference>
<feature type="domain" description="Thioredoxin-like fold" evidence="2">
    <location>
        <begin position="40"/>
        <end position="135"/>
    </location>
</feature>
<dbReference type="EMBL" id="CADEPI010000147">
    <property type="protein sequence ID" value="CAB3377550.1"/>
    <property type="molecule type" value="Genomic_DNA"/>
</dbReference>
<evidence type="ECO:0000313" key="3">
    <source>
        <dbReference type="EMBL" id="CAB3377550.1"/>
    </source>
</evidence>
<dbReference type="AlphaFoldDB" id="A0A8S1D226"/>
<dbReference type="GO" id="GO:0007005">
    <property type="term" value="P:mitochondrion organization"/>
    <property type="evidence" value="ECO:0007669"/>
    <property type="project" value="TreeGrafter"/>
</dbReference>
<evidence type="ECO:0000313" key="4">
    <source>
        <dbReference type="Proteomes" id="UP000494165"/>
    </source>
</evidence>
<dbReference type="CDD" id="cd03211">
    <property type="entry name" value="GST_C_Metaxin2"/>
    <property type="match status" value="1"/>
</dbReference>
<sequence length="258" mass="29921">MPQIVKLIHCAFFAEEEEWANDTKLYMPYDVEQILLADNANCVAVQTFLRMCNLPYRVEYRKNAEFMSPSGRVPFIQCGKYLIPELDHIVTFVNNKGKSLTGHLNDKQKSDMRADLSLINNVLVNAELYLTWVEPVTLKEVTIPRYSSVYPWPLGTVLSYSKRSEVIARLKALQWYDKSIEEVYNEVDKVCSNLSTRLEKNQYFFGKPTELDALVFGHLHTIYTTKLPYTALWDTVKSYHNLIAHTDRINSLYFSKKG</sequence>
<evidence type="ECO:0000259" key="1">
    <source>
        <dbReference type="Pfam" id="PF17171"/>
    </source>
</evidence>
<keyword evidence="4" id="KW-1185">Reference proteome</keyword>
<dbReference type="InterPro" id="IPR036282">
    <property type="entry name" value="Glutathione-S-Trfase_C_sf"/>
</dbReference>
<dbReference type="PANTHER" id="PTHR12289">
    <property type="entry name" value="METAXIN RELATED"/>
    <property type="match status" value="1"/>
</dbReference>
<dbReference type="SFLD" id="SFLDG01180">
    <property type="entry name" value="SUF1"/>
    <property type="match status" value="1"/>
</dbReference>
<gene>
    <name evidence="3" type="ORF">CLODIP_2_CD01379</name>
</gene>
<feature type="domain" description="Metaxin glutathione S-transferase" evidence="1">
    <location>
        <begin position="188"/>
        <end position="249"/>
    </location>
</feature>
<proteinExistence type="predicted"/>
<evidence type="ECO:0008006" key="5">
    <source>
        <dbReference type="Google" id="ProtNLM"/>
    </source>
</evidence>
<dbReference type="SUPFAM" id="SSF47616">
    <property type="entry name" value="GST C-terminal domain-like"/>
    <property type="match status" value="1"/>
</dbReference>
<dbReference type="InterPro" id="IPR050931">
    <property type="entry name" value="Mito_Protein_Transport_Metaxin"/>
</dbReference>
<name>A0A8S1D226_9INSE</name>
<dbReference type="OrthoDB" id="198787at2759"/>
<evidence type="ECO:0000259" key="2">
    <source>
        <dbReference type="Pfam" id="PF17172"/>
    </source>
</evidence>
<organism evidence="3 4">
    <name type="scientific">Cloeon dipterum</name>
    <dbReference type="NCBI Taxonomy" id="197152"/>
    <lineage>
        <taxon>Eukaryota</taxon>
        <taxon>Metazoa</taxon>
        <taxon>Ecdysozoa</taxon>
        <taxon>Arthropoda</taxon>
        <taxon>Hexapoda</taxon>
        <taxon>Insecta</taxon>
        <taxon>Pterygota</taxon>
        <taxon>Palaeoptera</taxon>
        <taxon>Ephemeroptera</taxon>
        <taxon>Pisciforma</taxon>
        <taxon>Baetidae</taxon>
        <taxon>Cloeon</taxon>
    </lineage>
</organism>
<dbReference type="Gene3D" id="1.20.1050.10">
    <property type="match status" value="1"/>
</dbReference>
<dbReference type="Pfam" id="PF17171">
    <property type="entry name" value="GST_C_6"/>
    <property type="match status" value="1"/>
</dbReference>
<protein>
    <recommendedName>
        <fullName evidence="5">Metaxin-2</fullName>
    </recommendedName>
</protein>
<reference evidence="3 4" key="1">
    <citation type="submission" date="2020-04" db="EMBL/GenBank/DDBJ databases">
        <authorList>
            <person name="Alioto T."/>
            <person name="Alioto T."/>
            <person name="Gomez Garrido J."/>
        </authorList>
    </citation>
    <scope>NUCLEOTIDE SEQUENCE [LARGE SCALE GENOMIC DNA]</scope>
</reference>
<accession>A0A8S1D226</accession>